<dbReference type="EMBL" id="CP012159">
    <property type="protein sequence ID" value="AKT38500.1"/>
    <property type="molecule type" value="Genomic_DNA"/>
</dbReference>
<dbReference type="InterPro" id="IPR001882">
    <property type="entry name" value="Biotin_BS"/>
</dbReference>
<evidence type="ECO:0000313" key="4">
    <source>
        <dbReference type="Proteomes" id="UP000067626"/>
    </source>
</evidence>
<dbReference type="InterPro" id="IPR050709">
    <property type="entry name" value="Biotin_Carboxyl_Carrier/Decarb"/>
</dbReference>
<dbReference type="FunFam" id="2.40.50.100:FF:000003">
    <property type="entry name" value="Acetyl-CoA carboxylase biotin carboxyl carrier protein"/>
    <property type="match status" value="1"/>
</dbReference>
<dbReference type="PANTHER" id="PTHR45266:SF3">
    <property type="entry name" value="OXALOACETATE DECARBOXYLASE ALPHA CHAIN"/>
    <property type="match status" value="1"/>
</dbReference>
<dbReference type="Pfam" id="PF00364">
    <property type="entry name" value="Biotin_lipoyl"/>
    <property type="match status" value="1"/>
</dbReference>
<reference evidence="3 4" key="1">
    <citation type="submission" date="2015-07" db="EMBL/GenBank/DDBJ databases">
        <title>Genome analysis of myxobacterium Chondromyces crocatus Cm c5 reveals a high potential for natural compound synthesis and the genetic basis for the loss of fruiting body formation.</title>
        <authorList>
            <person name="Zaburannyi N."/>
            <person name="Bunk B."/>
            <person name="Maier J."/>
            <person name="Overmann J."/>
            <person name="Mueller R."/>
        </authorList>
    </citation>
    <scope>NUCLEOTIDE SEQUENCE [LARGE SCALE GENOMIC DNA]</scope>
    <source>
        <strain evidence="3 4">Cm c5</strain>
    </source>
</reference>
<evidence type="ECO:0000313" key="3">
    <source>
        <dbReference type="EMBL" id="AKT38500.1"/>
    </source>
</evidence>
<dbReference type="InterPro" id="IPR011053">
    <property type="entry name" value="Single_hybrid_motif"/>
</dbReference>
<dbReference type="STRING" id="52.CMC5_026460"/>
<evidence type="ECO:0000256" key="1">
    <source>
        <dbReference type="ARBA" id="ARBA00023267"/>
    </source>
</evidence>
<proteinExistence type="predicted"/>
<dbReference type="Proteomes" id="UP000067626">
    <property type="component" value="Chromosome"/>
</dbReference>
<protein>
    <recommendedName>
        <fullName evidence="2">Lipoyl-binding domain-containing protein</fullName>
    </recommendedName>
</protein>
<dbReference type="PROSITE" id="PS50968">
    <property type="entry name" value="BIOTINYL_LIPOYL"/>
    <property type="match status" value="1"/>
</dbReference>
<keyword evidence="1" id="KW-0092">Biotin</keyword>
<feature type="domain" description="Lipoyl-binding" evidence="2">
    <location>
        <begin position="84"/>
        <end position="166"/>
    </location>
</feature>
<organism evidence="3 4">
    <name type="scientific">Chondromyces crocatus</name>
    <dbReference type="NCBI Taxonomy" id="52"/>
    <lineage>
        <taxon>Bacteria</taxon>
        <taxon>Pseudomonadati</taxon>
        <taxon>Myxococcota</taxon>
        <taxon>Polyangia</taxon>
        <taxon>Polyangiales</taxon>
        <taxon>Polyangiaceae</taxon>
        <taxon>Chondromyces</taxon>
    </lineage>
</organism>
<dbReference type="Gene3D" id="2.40.50.100">
    <property type="match status" value="1"/>
</dbReference>
<dbReference type="PANTHER" id="PTHR45266">
    <property type="entry name" value="OXALOACETATE DECARBOXYLASE ALPHA CHAIN"/>
    <property type="match status" value="1"/>
</dbReference>
<keyword evidence="4" id="KW-1185">Reference proteome</keyword>
<sequence>MRYFVTLPSGRELPVDVTHLPGGGIQAALEGRTLDVDALGSGSSTHLLMEGRGVELWLEGTGPQVGAVANGRRFYAQVESERSRDALGASKGQGQGGGLLKTPMPGRVLKVLVQEGETIRAGQPLVVVEAMKMENELGAERDGVVKAIFVSPGATVEGGAKLLEVE</sequence>
<dbReference type="RefSeq" id="WP_050430715.1">
    <property type="nucleotide sequence ID" value="NZ_CP012159.1"/>
</dbReference>
<dbReference type="OrthoDB" id="9812676at2"/>
<gene>
    <name evidence="3" type="ORF">CMC5_026460</name>
</gene>
<dbReference type="InterPro" id="IPR000089">
    <property type="entry name" value="Biotin_lipoyl"/>
</dbReference>
<dbReference type="KEGG" id="ccro:CMC5_026460"/>
<dbReference type="SUPFAM" id="SSF51230">
    <property type="entry name" value="Single hybrid motif"/>
    <property type="match status" value="1"/>
</dbReference>
<evidence type="ECO:0000259" key="2">
    <source>
        <dbReference type="PROSITE" id="PS50968"/>
    </source>
</evidence>
<dbReference type="CDD" id="cd06850">
    <property type="entry name" value="biotinyl_domain"/>
    <property type="match status" value="1"/>
</dbReference>
<dbReference type="AlphaFoldDB" id="A0A0K1ECA2"/>
<name>A0A0K1ECA2_CHOCO</name>
<dbReference type="PROSITE" id="PS00188">
    <property type="entry name" value="BIOTIN"/>
    <property type="match status" value="1"/>
</dbReference>
<accession>A0A0K1ECA2</accession>